<dbReference type="Proteomes" id="UP000005237">
    <property type="component" value="Unassembled WGS sequence"/>
</dbReference>
<dbReference type="InterPro" id="IPR050666">
    <property type="entry name" value="ESRP"/>
</dbReference>
<feature type="region of interest" description="Disordered" evidence="3">
    <location>
        <begin position="424"/>
        <end position="509"/>
    </location>
</feature>
<dbReference type="PANTHER" id="PTHR13976">
    <property type="entry name" value="HETEROGENEOUS NUCLEAR RIBONUCLEOPROTEIN-RELATED"/>
    <property type="match status" value="1"/>
</dbReference>
<dbReference type="CDD" id="cd12254">
    <property type="entry name" value="RRM_hnRNPH_ESRPs_RBM12_like"/>
    <property type="match status" value="1"/>
</dbReference>
<keyword evidence="2" id="KW-0694">RNA-binding</keyword>
<feature type="compositionally biased region" description="Basic residues" evidence="3">
    <location>
        <begin position="481"/>
        <end position="502"/>
    </location>
</feature>
<evidence type="ECO:0000313" key="5">
    <source>
        <dbReference type="EnsemblMetazoa" id="CJA03137.1"/>
    </source>
</evidence>
<dbReference type="GO" id="GO:0003723">
    <property type="term" value="F:RNA binding"/>
    <property type="evidence" value="ECO:0007669"/>
    <property type="project" value="UniProtKB-KW"/>
</dbReference>
<feature type="region of interest" description="Disordered" evidence="3">
    <location>
        <begin position="39"/>
        <end position="338"/>
    </location>
</feature>
<accession>A0A8R1HIW7</accession>
<evidence type="ECO:0000256" key="2">
    <source>
        <dbReference type="ARBA" id="ARBA00022884"/>
    </source>
</evidence>
<dbReference type="Gene3D" id="3.30.70.330">
    <property type="match status" value="2"/>
</dbReference>
<protein>
    <submittedName>
        <fullName evidence="5">RRM domain-containing protein</fullName>
    </submittedName>
</protein>
<keyword evidence="6" id="KW-1185">Reference proteome</keyword>
<name>A0A8R1HIW7_CAEJA</name>
<evidence type="ECO:0000259" key="4">
    <source>
        <dbReference type="Pfam" id="PF00076"/>
    </source>
</evidence>
<dbReference type="Pfam" id="PF00076">
    <property type="entry name" value="RRM_1"/>
    <property type="match status" value="1"/>
</dbReference>
<evidence type="ECO:0000256" key="1">
    <source>
        <dbReference type="ARBA" id="ARBA00022737"/>
    </source>
</evidence>
<keyword evidence="1" id="KW-0677">Repeat</keyword>
<feature type="domain" description="RRM" evidence="4">
    <location>
        <begin position="759"/>
        <end position="826"/>
    </location>
</feature>
<sequence>MRVFHVTLPFSNGVIKIRLLLSSKAEQNAVILARKTGSYASPGQDEFSPTSSHLPPQQQQQHHNQWPGQPANPFAARSGYDASYPPPNANIIRPDFNKSKFSSAGMRPEGGPVEMGGGPGRFEFSQPQHHQHQPQQPQQQQQQIQQHNLPSANPKPHQRQQSPPKREKDEYNEYGYQRNYQAPRSRFSAPARAPEHSAKPTPMSSYEPPQIPQTEKFGGFRGGPPPAQPVDRNPAPMKGGDSWRDNNFSQTAPSKNDYAPPKYGSGSNSDSSSSRNKDNQNSTFAPSNNGPPAVRPFQNGPPMRNGGPAPFQNPSNNFNRGAPQPPVNPSIRPFAAGPVPPMKPALPVASTEKFYIELTRLPNDLLRPAALEAFIHPSIPLTLSSAKTVFGPGGVHMHTIIRLDAISDYAMMMRRNGEQGIKIRQSDKKAFDTAEDGAPIPVPMFNVAPALKSSKKDDEPRRRSRWTEKSPPQKDKENPRRRTRSRSPHRKRRRSRSPKRREQHTDPTRWCIQVTNVPFRMKDEDLLDWFSEKVKPAKLTRTFYSDGNASDRWVAEFSSESLMRRAFSIRSLCQGRTIKLLYIDNEKADEILRIEDVYGLEKKHINEEAREEAEKANPPSFFNAPTLMPRGGPLPPLPPPQGVPPMRGGFAPRGGAHNTFAPPRGGGAAGPRGPAQPFFQNGPSAFQNSGASEAFRGAFGGGAPSFRGGRGGHAGRGGGFPPGPAFRDEPMQHQQHQPQRNDLSELINSIGPRGTVLSCNGFPRDVTLEDVVDFFGSYDPDRNSIRIRRGEDGVMTGECILACFHPEDARQASKDLDGQSFRNSLISVRVL</sequence>
<feature type="compositionally biased region" description="Low complexity" evidence="3">
    <location>
        <begin position="264"/>
        <end position="282"/>
    </location>
</feature>
<feature type="compositionally biased region" description="Basic and acidic residues" evidence="3">
    <location>
        <begin position="454"/>
        <end position="480"/>
    </location>
</feature>
<feature type="compositionally biased region" description="Low complexity" evidence="3">
    <location>
        <begin position="182"/>
        <end position="192"/>
    </location>
</feature>
<dbReference type="InterPro" id="IPR035979">
    <property type="entry name" value="RBD_domain_sf"/>
</dbReference>
<reference evidence="6" key="1">
    <citation type="submission" date="2010-08" db="EMBL/GenBank/DDBJ databases">
        <authorList>
            <consortium name="Caenorhabditis japonica Sequencing Consortium"/>
            <person name="Wilson R.K."/>
        </authorList>
    </citation>
    <scope>NUCLEOTIDE SEQUENCE [LARGE SCALE GENOMIC DNA]</scope>
    <source>
        <strain evidence="6">DF5081</strain>
    </source>
</reference>
<feature type="compositionally biased region" description="Low complexity" evidence="3">
    <location>
        <begin position="133"/>
        <end position="147"/>
    </location>
</feature>
<dbReference type="SUPFAM" id="SSF54928">
    <property type="entry name" value="RNA-binding domain, RBD"/>
    <property type="match status" value="2"/>
</dbReference>
<feature type="region of interest" description="Disordered" evidence="3">
    <location>
        <begin position="710"/>
        <end position="736"/>
    </location>
</feature>
<dbReference type="InterPro" id="IPR012677">
    <property type="entry name" value="Nucleotide-bd_a/b_plait_sf"/>
</dbReference>
<dbReference type="EnsemblMetazoa" id="CJA03137.1">
    <property type="protein sequence ID" value="CJA03137.1"/>
    <property type="gene ID" value="WBGene00122341"/>
</dbReference>
<dbReference type="AlphaFoldDB" id="A0A8R1HIW7"/>
<proteinExistence type="predicted"/>
<evidence type="ECO:0000256" key="3">
    <source>
        <dbReference type="SAM" id="MobiDB-lite"/>
    </source>
</evidence>
<reference evidence="5" key="2">
    <citation type="submission" date="2022-06" db="UniProtKB">
        <authorList>
            <consortium name="EnsemblMetazoa"/>
        </authorList>
    </citation>
    <scope>IDENTIFICATION</scope>
    <source>
        <strain evidence="5">DF5081</strain>
    </source>
</reference>
<feature type="compositionally biased region" description="Polar residues" evidence="3">
    <location>
        <begin position="245"/>
        <end position="254"/>
    </location>
</feature>
<feature type="compositionally biased region" description="Low complexity" evidence="3">
    <location>
        <begin position="48"/>
        <end position="69"/>
    </location>
</feature>
<feature type="compositionally biased region" description="Gly residues" evidence="3">
    <location>
        <begin position="710"/>
        <end position="720"/>
    </location>
</feature>
<dbReference type="InterPro" id="IPR000504">
    <property type="entry name" value="RRM_dom"/>
</dbReference>
<evidence type="ECO:0000313" key="6">
    <source>
        <dbReference type="Proteomes" id="UP000005237"/>
    </source>
</evidence>
<organism evidence="5 6">
    <name type="scientific">Caenorhabditis japonica</name>
    <dbReference type="NCBI Taxonomy" id="281687"/>
    <lineage>
        <taxon>Eukaryota</taxon>
        <taxon>Metazoa</taxon>
        <taxon>Ecdysozoa</taxon>
        <taxon>Nematoda</taxon>
        <taxon>Chromadorea</taxon>
        <taxon>Rhabditida</taxon>
        <taxon>Rhabditina</taxon>
        <taxon>Rhabditomorpha</taxon>
        <taxon>Rhabditoidea</taxon>
        <taxon>Rhabditidae</taxon>
        <taxon>Peloderinae</taxon>
        <taxon>Caenorhabditis</taxon>
    </lineage>
</organism>